<evidence type="ECO:0000256" key="2">
    <source>
        <dbReference type="ARBA" id="ARBA00022475"/>
    </source>
</evidence>
<dbReference type="EMBL" id="SWVK01000026">
    <property type="protein sequence ID" value="NFN36602.1"/>
    <property type="molecule type" value="Genomic_DNA"/>
</dbReference>
<organism evidence="8 11">
    <name type="scientific">Clostridium botulinum</name>
    <dbReference type="NCBI Taxonomy" id="1491"/>
    <lineage>
        <taxon>Bacteria</taxon>
        <taxon>Bacillati</taxon>
        <taxon>Bacillota</taxon>
        <taxon>Clostridia</taxon>
        <taxon>Eubacteriales</taxon>
        <taxon>Clostridiaceae</taxon>
        <taxon>Clostridium</taxon>
    </lineage>
</organism>
<comment type="caution">
    <text evidence="8">The sequence shown here is derived from an EMBL/GenBank/DDBJ whole genome shotgun (WGS) entry which is preliminary data.</text>
</comment>
<gene>
    <name evidence="8" type="ORF">FC774_15545</name>
    <name evidence="9" type="ORF">FDB51_16125</name>
</gene>
<keyword evidence="4 6" id="KW-1133">Transmembrane helix</keyword>
<keyword evidence="2 6" id="KW-1003">Cell membrane</keyword>
<evidence type="ECO:0000259" key="7">
    <source>
        <dbReference type="Pfam" id="PF09335"/>
    </source>
</evidence>
<dbReference type="PANTHER" id="PTHR12677:SF55">
    <property type="entry name" value="UNDECAPRENYL PHOSPHATE TRANSPORTER SAOUHSC_00901-RELATED"/>
    <property type="match status" value="1"/>
</dbReference>
<feature type="transmembrane region" description="Helical" evidence="6">
    <location>
        <begin position="20"/>
        <end position="42"/>
    </location>
</feature>
<feature type="transmembrane region" description="Helical" evidence="6">
    <location>
        <begin position="49"/>
        <end position="71"/>
    </location>
</feature>
<comment type="similarity">
    <text evidence="6">Belongs to the TVP38/TMEM64 family.</text>
</comment>
<dbReference type="GO" id="GO:0005886">
    <property type="term" value="C:plasma membrane"/>
    <property type="evidence" value="ECO:0007669"/>
    <property type="project" value="UniProtKB-SubCell"/>
</dbReference>
<dbReference type="Proteomes" id="UP000473681">
    <property type="component" value="Unassembled WGS sequence"/>
</dbReference>
<feature type="transmembrane region" description="Helical" evidence="6">
    <location>
        <begin position="106"/>
        <end position="125"/>
    </location>
</feature>
<dbReference type="PANTHER" id="PTHR12677">
    <property type="entry name" value="GOLGI APPARATUS MEMBRANE PROTEIN TVP38-RELATED"/>
    <property type="match status" value="1"/>
</dbReference>
<dbReference type="InterPro" id="IPR015414">
    <property type="entry name" value="TMEM64"/>
</dbReference>
<dbReference type="OrthoDB" id="1651121at2"/>
<evidence type="ECO:0000313" key="11">
    <source>
        <dbReference type="Proteomes" id="UP000476820"/>
    </source>
</evidence>
<dbReference type="AlphaFoldDB" id="A0A0L9YBC7"/>
<accession>A0A0L9YBC7</accession>
<evidence type="ECO:0000313" key="10">
    <source>
        <dbReference type="Proteomes" id="UP000473681"/>
    </source>
</evidence>
<keyword evidence="5 6" id="KW-0472">Membrane</keyword>
<evidence type="ECO:0000256" key="4">
    <source>
        <dbReference type="ARBA" id="ARBA00022989"/>
    </source>
</evidence>
<comment type="subcellular location">
    <subcellularLocation>
        <location evidence="1 6">Cell membrane</location>
        <topology evidence="1 6">Multi-pass membrane protein</topology>
    </subcellularLocation>
</comment>
<dbReference type="EMBL" id="SWOV01000058">
    <property type="protein sequence ID" value="NFF89267.1"/>
    <property type="molecule type" value="Genomic_DNA"/>
</dbReference>
<keyword evidence="3 6" id="KW-0812">Transmembrane</keyword>
<evidence type="ECO:0000313" key="8">
    <source>
        <dbReference type="EMBL" id="NFF89267.1"/>
    </source>
</evidence>
<evidence type="ECO:0000256" key="5">
    <source>
        <dbReference type="ARBA" id="ARBA00023136"/>
    </source>
</evidence>
<evidence type="ECO:0000313" key="9">
    <source>
        <dbReference type="EMBL" id="NFN36602.1"/>
    </source>
</evidence>
<name>A0A0L9YBC7_CLOBO</name>
<evidence type="ECO:0000256" key="6">
    <source>
        <dbReference type="RuleBase" id="RU366058"/>
    </source>
</evidence>
<feature type="transmembrane region" description="Helical" evidence="6">
    <location>
        <begin position="158"/>
        <end position="178"/>
    </location>
</feature>
<evidence type="ECO:0000256" key="3">
    <source>
        <dbReference type="ARBA" id="ARBA00022692"/>
    </source>
</evidence>
<feature type="transmembrane region" description="Helical" evidence="6">
    <location>
        <begin position="132"/>
        <end position="152"/>
    </location>
</feature>
<evidence type="ECO:0000256" key="1">
    <source>
        <dbReference type="ARBA" id="ARBA00004651"/>
    </source>
</evidence>
<dbReference type="Proteomes" id="UP000476820">
    <property type="component" value="Unassembled WGS sequence"/>
</dbReference>
<proteinExistence type="inferred from homology"/>
<reference evidence="10 11" key="1">
    <citation type="submission" date="2019-04" db="EMBL/GenBank/DDBJ databases">
        <title>Genome sequencing of Clostridium botulinum Groups I-IV and Clostridium butyricum.</title>
        <authorList>
            <person name="Brunt J."/>
            <person name="Van Vliet A.H.M."/>
            <person name="Stringer S.C."/>
            <person name="Carter A.T."/>
            <person name="Peck M.W."/>
        </authorList>
    </citation>
    <scope>NUCLEOTIDE SEQUENCE [LARGE SCALE GENOMIC DNA]</scope>
    <source>
        <strain evidence="8 11">1605</strain>
        <strain evidence="9 10">CB-K-33E</strain>
    </source>
</reference>
<dbReference type="RefSeq" id="WP_053341837.1">
    <property type="nucleotide sequence ID" value="NZ_JACBBZ010000001.1"/>
</dbReference>
<dbReference type="InterPro" id="IPR032816">
    <property type="entry name" value="VTT_dom"/>
</dbReference>
<feature type="domain" description="VTT" evidence="7">
    <location>
        <begin position="36"/>
        <end position="152"/>
    </location>
</feature>
<sequence>MDWMDGLFQLCRNSFELTFIIGFLVAFTESFFSPLPLLGIVITNSVLLGFLPGLIASTLGSVLGSTLLFYICKEISNIRFINKIKTNQVDKIIEWVRVQGFVPMTISYSCPFIPGFLVTIAAGISKKSFTKYFPGMLCGKVIMFSVASYIGYDLKGFLTSPLKIAIVALIVGVSLFIGKKLSKRMEMKELNKVYI</sequence>
<protein>
    <recommendedName>
        <fullName evidence="6">TVP38/TMEM64 family membrane protein</fullName>
    </recommendedName>
</protein>
<dbReference type="Pfam" id="PF09335">
    <property type="entry name" value="VTT_dom"/>
    <property type="match status" value="1"/>
</dbReference>